<dbReference type="PANTHER" id="PTHR43584:SF8">
    <property type="entry name" value="N-ACETYLMURAMATE ALPHA-1-PHOSPHATE URIDYLYLTRANSFERASE"/>
    <property type="match status" value="1"/>
</dbReference>
<evidence type="ECO:0000313" key="4">
    <source>
        <dbReference type="Proteomes" id="UP001549146"/>
    </source>
</evidence>
<dbReference type="EMBL" id="JBEPMO010000015">
    <property type="protein sequence ID" value="MET3732622.1"/>
    <property type="molecule type" value="Genomic_DNA"/>
</dbReference>
<organism evidence="3 4">
    <name type="scientific">Moheibacter stercoris</name>
    <dbReference type="NCBI Taxonomy" id="1628251"/>
    <lineage>
        <taxon>Bacteria</taxon>
        <taxon>Pseudomonadati</taxon>
        <taxon>Bacteroidota</taxon>
        <taxon>Flavobacteriia</taxon>
        <taxon>Flavobacteriales</taxon>
        <taxon>Weeksellaceae</taxon>
        <taxon>Moheibacter</taxon>
    </lineage>
</organism>
<dbReference type="InterPro" id="IPR050065">
    <property type="entry name" value="GlmU-like"/>
</dbReference>
<evidence type="ECO:0000256" key="2">
    <source>
        <dbReference type="ARBA" id="ARBA00023315"/>
    </source>
</evidence>
<evidence type="ECO:0000256" key="1">
    <source>
        <dbReference type="ARBA" id="ARBA00022679"/>
    </source>
</evidence>
<keyword evidence="4" id="KW-1185">Reference proteome</keyword>
<reference evidence="3 4" key="1">
    <citation type="submission" date="2024-06" db="EMBL/GenBank/DDBJ databases">
        <title>Genomic Encyclopedia of Type Strains, Phase IV (KMG-IV): sequencing the most valuable type-strain genomes for metagenomic binning, comparative biology and taxonomic classification.</title>
        <authorList>
            <person name="Goeker M."/>
        </authorList>
    </citation>
    <scope>NUCLEOTIDE SEQUENCE [LARGE SCALE GENOMIC DNA]</scope>
    <source>
        <strain evidence="3 4">DSM 29388</strain>
    </source>
</reference>
<dbReference type="InterPro" id="IPR011004">
    <property type="entry name" value="Trimer_LpxA-like_sf"/>
</dbReference>
<gene>
    <name evidence="3" type="ORF">ABID46_002212</name>
</gene>
<comment type="caution">
    <text evidence="3">The sequence shown here is derived from an EMBL/GenBank/DDBJ whole genome shotgun (WGS) entry which is preliminary data.</text>
</comment>
<proteinExistence type="predicted"/>
<dbReference type="PANTHER" id="PTHR43584">
    <property type="entry name" value="NUCLEOTIDYL TRANSFERASE"/>
    <property type="match status" value="1"/>
</dbReference>
<name>A0ABV2LYB3_9FLAO</name>
<dbReference type="Gene3D" id="2.160.10.10">
    <property type="entry name" value="Hexapeptide repeat proteins"/>
    <property type="match status" value="1"/>
</dbReference>
<evidence type="ECO:0000313" key="3">
    <source>
        <dbReference type="EMBL" id="MET3732622.1"/>
    </source>
</evidence>
<sequence length="176" mass="19315">MNNFDQILEEVILHLSDEFIVEDSIAIHKSARLESGAILKGKIIIGEFLRIGAYASYLRGPIFIGNEVNIGPSSEIKQSLIMDKSAIAHFNYIGNSLIGENVNFEAGSICANHFNERIDKIISVKFNGETIITNSEKFGSLVGDNSRIDANAVLSPGTILNKNSIVKRLELVEQLP</sequence>
<keyword evidence="1" id="KW-0808">Transferase</keyword>
<protein>
    <submittedName>
        <fullName evidence="3">NDP-sugar pyrophosphorylase family protein</fullName>
    </submittedName>
</protein>
<dbReference type="SUPFAM" id="SSF51161">
    <property type="entry name" value="Trimeric LpxA-like enzymes"/>
    <property type="match status" value="1"/>
</dbReference>
<dbReference type="Proteomes" id="UP001549146">
    <property type="component" value="Unassembled WGS sequence"/>
</dbReference>
<keyword evidence="2" id="KW-0012">Acyltransferase</keyword>
<accession>A0ABV2LYB3</accession>